<gene>
    <name evidence="1" type="ORF">THIOM_002266</name>
</gene>
<sequence length="55" mass="6818">MRDFWQRSMIRLYSSEALEYSRFLFVVQHSMYSQQLISKRRVRPTHQTLVQLIKK</sequence>
<organism evidence="1 2">
    <name type="scientific">Candidatus Thiomargarita nelsonii</name>
    <dbReference type="NCBI Taxonomy" id="1003181"/>
    <lineage>
        <taxon>Bacteria</taxon>
        <taxon>Pseudomonadati</taxon>
        <taxon>Pseudomonadota</taxon>
        <taxon>Gammaproteobacteria</taxon>
        <taxon>Thiotrichales</taxon>
        <taxon>Thiotrichaceae</taxon>
        <taxon>Thiomargarita</taxon>
    </lineage>
</organism>
<evidence type="ECO:0000313" key="2">
    <source>
        <dbReference type="Proteomes" id="UP000076962"/>
    </source>
</evidence>
<keyword evidence="2" id="KW-1185">Reference proteome</keyword>
<proteinExistence type="predicted"/>
<dbReference type="EMBL" id="LUTY01001272">
    <property type="protein sequence ID" value="OAD21954.1"/>
    <property type="molecule type" value="Genomic_DNA"/>
</dbReference>
<comment type="caution">
    <text evidence="1">The sequence shown here is derived from an EMBL/GenBank/DDBJ whole genome shotgun (WGS) entry which is preliminary data.</text>
</comment>
<evidence type="ECO:0000313" key="1">
    <source>
        <dbReference type="EMBL" id="OAD21954.1"/>
    </source>
</evidence>
<accession>A0A176S1X8</accession>
<reference evidence="1 2" key="1">
    <citation type="submission" date="2016-05" db="EMBL/GenBank/DDBJ databases">
        <title>Single-cell genome of chain-forming Candidatus Thiomargarita nelsonii and comparison to other large sulfur-oxidizing bacteria.</title>
        <authorList>
            <person name="Winkel M."/>
            <person name="Salman V."/>
            <person name="Woyke T."/>
            <person name="Schulz-Vogt H."/>
            <person name="Richter M."/>
            <person name="Flood B."/>
            <person name="Bailey J."/>
            <person name="Amann R."/>
            <person name="Mussmann M."/>
        </authorList>
    </citation>
    <scope>NUCLEOTIDE SEQUENCE [LARGE SCALE GENOMIC DNA]</scope>
    <source>
        <strain evidence="1 2">THI036</strain>
    </source>
</reference>
<dbReference type="AlphaFoldDB" id="A0A176S1X8"/>
<name>A0A176S1X8_9GAMM</name>
<protein>
    <submittedName>
        <fullName evidence="1">Uncharacterized protein</fullName>
    </submittedName>
</protein>
<dbReference type="Proteomes" id="UP000076962">
    <property type="component" value="Unassembled WGS sequence"/>
</dbReference>